<evidence type="ECO:0000313" key="2">
    <source>
        <dbReference type="Proteomes" id="UP000279284"/>
    </source>
</evidence>
<dbReference type="STRING" id="493.BWD07_09100"/>
<name>A0A1X3CWQ3_9NEIS</name>
<dbReference type="OrthoDB" id="572274at2"/>
<dbReference type="RefSeq" id="WP_085417120.1">
    <property type="nucleotide sequence ID" value="NZ_CAUJPY010000023.1"/>
</dbReference>
<keyword evidence="2" id="KW-1185">Reference proteome</keyword>
<accession>A0A1X3CWQ3</accession>
<evidence type="ECO:0000313" key="1">
    <source>
        <dbReference type="EMBL" id="VEF03349.1"/>
    </source>
</evidence>
<dbReference type="AlphaFoldDB" id="A0A1X3CWQ3"/>
<reference evidence="1 2" key="1">
    <citation type="submission" date="2018-12" db="EMBL/GenBank/DDBJ databases">
        <authorList>
            <consortium name="Pathogen Informatics"/>
        </authorList>
    </citation>
    <scope>NUCLEOTIDE SEQUENCE [LARGE SCALE GENOMIC DNA]</scope>
    <source>
        <strain evidence="1 2">NCTC10296</strain>
    </source>
</reference>
<dbReference type="EMBL" id="LR134313">
    <property type="protein sequence ID" value="VEF03349.1"/>
    <property type="molecule type" value="Genomic_DNA"/>
</dbReference>
<sequence length="199" mass="22669">MQNLNYPLNFQFKIFTPSNDFTVTDNSGQEVAYTRQKIFRIKEAVEVYENSRREKVRYTLKADRIIDFNAVYSLRDEQTGELVGKLKREGVRSLWRTSYMLLDAAGNTVFTVKEENPWIAVADGVLSEIPVIGMISGYLLNPTYNVTDAHGRKVFVLQKTASLMERRFSLQKTGDATPEQETLVVLGLMMLMLQARGNG</sequence>
<gene>
    <name evidence="1" type="ORF">NCTC10296_02273</name>
</gene>
<protein>
    <submittedName>
        <fullName evidence="1">Protein of uncharacterized function (DUF567)</fullName>
    </submittedName>
</protein>
<proteinExistence type="predicted"/>
<dbReference type="KEGG" id="nci:NCTC10296_02273"/>
<dbReference type="Proteomes" id="UP000279284">
    <property type="component" value="Chromosome"/>
</dbReference>
<organism evidence="1 2">
    <name type="scientific">Neisseria canis</name>
    <dbReference type="NCBI Taxonomy" id="493"/>
    <lineage>
        <taxon>Bacteria</taxon>
        <taxon>Pseudomonadati</taxon>
        <taxon>Pseudomonadota</taxon>
        <taxon>Betaproteobacteria</taxon>
        <taxon>Neisseriales</taxon>
        <taxon>Neisseriaceae</taxon>
        <taxon>Neisseria</taxon>
    </lineage>
</organism>